<dbReference type="InterPro" id="IPR000048">
    <property type="entry name" value="IQ_motif_EF-hand-BS"/>
</dbReference>
<feature type="region of interest" description="Disordered" evidence="2">
    <location>
        <begin position="805"/>
        <end position="852"/>
    </location>
</feature>
<accession>A0ABQ6MAJ5</accession>
<feature type="compositionally biased region" description="Acidic residues" evidence="2">
    <location>
        <begin position="805"/>
        <end position="842"/>
    </location>
</feature>
<dbReference type="EMBL" id="BRYB01002619">
    <property type="protein sequence ID" value="GMI22765.1"/>
    <property type="molecule type" value="Genomic_DNA"/>
</dbReference>
<keyword evidence="1" id="KW-0040">ANK repeat</keyword>
<gene>
    <name evidence="3" type="ORF">TeGR_g4559</name>
</gene>
<comment type="caution">
    <text evidence="3">The sequence shown here is derived from an EMBL/GenBank/DDBJ whole genome shotgun (WGS) entry which is preliminary data.</text>
</comment>
<protein>
    <submittedName>
        <fullName evidence="3">Uncharacterized protein</fullName>
    </submittedName>
</protein>
<sequence length="935" mass="104448">MGDEVFHAADERQTYKLPRGKHDHDIIAFSKVDNADPFSVYASGHPTSVTAFRGFVPFYAEPGEGVVNNGSSSLRWAEQLMQGIRDDDPALCAVALKHEGGGAPPSAGPSSGPSSGGGQSKGRSKVALAVTSRGRGAPMRFGTMGFFTAEQMEGNTAILAAHIESRVAAASLFVTDNEWKAVHQYISSAGTYSDARFKKARAGDSALMIAVRLRSFKAAKFLLVAGVDAALRNEAQETVAAVAREKAKEILEERNRIRFLRIQAKSMRQMALSHDDHLTLASEPQVMDQIEQLYDLCNELSKLFNVRLTNISILRMKKKLVEVEGKELDAKDAYELEAEGTIRESKAEVEELAASVQSIVLEWDGSRLAIEQRKKKLEADKLSAKQAKIKKWRDELFRSAIKIQAAWRGLMVRVRLEVLTLHRACVYVQCRTRGFLCRSDLRRREVNRIANVIQNLGRGFIARKRAAKRAGRVYPPPDLVEAFVKASGGVGGEDEDVDANGNHKHTPAAEYVADMFDAELDRPALANKTAQPKGQWAMLRYSGQRKALEEAKKSCLDDRKNGSLIGKLAMLALEHGLADSNFTTTEKRLAFVKVAAGLFERAEENKHDEHGLYYRKRGDAMFKAFTMHGVRLEHEYLYRAVDAYEKALKYIEVTVSPEVWLAKAIAQSYTGDNEAAIVTVSAMVRKFPNFPKMDEVSMLAAELHLDMGKYAKAAAYVHHASISGRGSSYYSQMDLIMIAGRINERWNVFHKKKYESWLAHPATWVRIATRATKSGHYVLAEDMYNQALERSGWWYRYNKRDELEDVDEEEAESSGSEVEEDEKKEEGGEGDSDEDSDTEVEEVEVHHEAEVHTHDLKESAVRILYELAKCKYYQDDMEAAKEYLQKCKDEEVLSNVQGQLEAVQIASESWAGKMDALAKDKKVPFPKLVASVPSL</sequence>
<reference evidence="3 4" key="1">
    <citation type="journal article" date="2023" name="Commun. Biol.">
        <title>Genome analysis of Parmales, the sister group of diatoms, reveals the evolutionary specialization of diatoms from phago-mixotrophs to photoautotrophs.</title>
        <authorList>
            <person name="Ban H."/>
            <person name="Sato S."/>
            <person name="Yoshikawa S."/>
            <person name="Yamada K."/>
            <person name="Nakamura Y."/>
            <person name="Ichinomiya M."/>
            <person name="Sato N."/>
            <person name="Blanc-Mathieu R."/>
            <person name="Endo H."/>
            <person name="Kuwata A."/>
            <person name="Ogata H."/>
        </authorList>
    </citation>
    <scope>NUCLEOTIDE SEQUENCE [LARGE SCALE GENOMIC DNA]</scope>
</reference>
<dbReference type="InterPro" id="IPR036770">
    <property type="entry name" value="Ankyrin_rpt-contain_sf"/>
</dbReference>
<dbReference type="Gene3D" id="1.20.5.190">
    <property type="match status" value="1"/>
</dbReference>
<dbReference type="PROSITE" id="PS50088">
    <property type="entry name" value="ANK_REPEAT"/>
    <property type="match status" value="1"/>
</dbReference>
<name>A0ABQ6MAJ5_9STRA</name>
<feature type="compositionally biased region" description="Basic and acidic residues" evidence="2">
    <location>
        <begin position="843"/>
        <end position="852"/>
    </location>
</feature>
<dbReference type="Gene3D" id="1.25.40.20">
    <property type="entry name" value="Ankyrin repeat-containing domain"/>
    <property type="match status" value="1"/>
</dbReference>
<dbReference type="PROSITE" id="PS50096">
    <property type="entry name" value="IQ"/>
    <property type="match status" value="3"/>
</dbReference>
<feature type="region of interest" description="Disordered" evidence="2">
    <location>
        <begin position="97"/>
        <end position="125"/>
    </location>
</feature>
<dbReference type="InterPro" id="IPR011990">
    <property type="entry name" value="TPR-like_helical_dom_sf"/>
</dbReference>
<feature type="compositionally biased region" description="Low complexity" evidence="2">
    <location>
        <begin position="104"/>
        <end position="113"/>
    </location>
</feature>
<proteinExistence type="predicted"/>
<dbReference type="SMART" id="SM00015">
    <property type="entry name" value="IQ"/>
    <property type="match status" value="3"/>
</dbReference>
<dbReference type="SUPFAM" id="SSF48452">
    <property type="entry name" value="TPR-like"/>
    <property type="match status" value="1"/>
</dbReference>
<keyword evidence="4" id="KW-1185">Reference proteome</keyword>
<dbReference type="InterPro" id="IPR002110">
    <property type="entry name" value="Ankyrin_rpt"/>
</dbReference>
<dbReference type="Pfam" id="PF00612">
    <property type="entry name" value="IQ"/>
    <property type="match status" value="1"/>
</dbReference>
<feature type="repeat" description="ANK" evidence="1">
    <location>
        <begin position="202"/>
        <end position="234"/>
    </location>
</feature>
<organism evidence="3 4">
    <name type="scientific">Tetraparma gracilis</name>
    <dbReference type="NCBI Taxonomy" id="2962635"/>
    <lineage>
        <taxon>Eukaryota</taxon>
        <taxon>Sar</taxon>
        <taxon>Stramenopiles</taxon>
        <taxon>Ochrophyta</taxon>
        <taxon>Bolidophyceae</taxon>
        <taxon>Parmales</taxon>
        <taxon>Triparmaceae</taxon>
        <taxon>Tetraparma</taxon>
    </lineage>
</organism>
<dbReference type="Proteomes" id="UP001165060">
    <property type="component" value="Unassembled WGS sequence"/>
</dbReference>
<evidence type="ECO:0000256" key="2">
    <source>
        <dbReference type="SAM" id="MobiDB-lite"/>
    </source>
</evidence>
<evidence type="ECO:0000256" key="1">
    <source>
        <dbReference type="PROSITE-ProRule" id="PRU00023"/>
    </source>
</evidence>
<dbReference type="Gene3D" id="1.25.40.10">
    <property type="entry name" value="Tetratricopeptide repeat domain"/>
    <property type="match status" value="1"/>
</dbReference>
<evidence type="ECO:0000313" key="3">
    <source>
        <dbReference type="EMBL" id="GMI22765.1"/>
    </source>
</evidence>
<evidence type="ECO:0000313" key="4">
    <source>
        <dbReference type="Proteomes" id="UP001165060"/>
    </source>
</evidence>